<name>A0A4Z2GXZ2_9TELE</name>
<accession>A0A4Z2GXZ2</accession>
<proteinExistence type="predicted"/>
<reference evidence="1 2" key="1">
    <citation type="submission" date="2019-03" db="EMBL/GenBank/DDBJ databases">
        <title>First draft genome of Liparis tanakae, snailfish: a comprehensive survey of snailfish specific genes.</title>
        <authorList>
            <person name="Kim W."/>
            <person name="Song I."/>
            <person name="Jeong J.-H."/>
            <person name="Kim D."/>
            <person name="Kim S."/>
            <person name="Ryu S."/>
            <person name="Song J.Y."/>
            <person name="Lee S.K."/>
        </authorList>
    </citation>
    <scope>NUCLEOTIDE SEQUENCE [LARGE SCALE GENOMIC DNA]</scope>
    <source>
        <tissue evidence="1">Muscle</tissue>
    </source>
</reference>
<sequence>MKDPVVFALNNNAGFAASVLEPEPEPEANRTTRKTFPRWEAERRGDFTIGVSARFSVANEDRFSWTTHSAWCALWERRR</sequence>
<comment type="caution">
    <text evidence="1">The sequence shown here is derived from an EMBL/GenBank/DDBJ whole genome shotgun (WGS) entry which is preliminary data.</text>
</comment>
<dbReference type="Proteomes" id="UP000314294">
    <property type="component" value="Unassembled WGS sequence"/>
</dbReference>
<gene>
    <name evidence="1" type="ORF">EYF80_031397</name>
</gene>
<dbReference type="EMBL" id="SRLO01000380">
    <property type="protein sequence ID" value="TNN58386.1"/>
    <property type="molecule type" value="Genomic_DNA"/>
</dbReference>
<evidence type="ECO:0000313" key="2">
    <source>
        <dbReference type="Proteomes" id="UP000314294"/>
    </source>
</evidence>
<organism evidence="1 2">
    <name type="scientific">Liparis tanakae</name>
    <name type="common">Tanaka's snailfish</name>
    <dbReference type="NCBI Taxonomy" id="230148"/>
    <lineage>
        <taxon>Eukaryota</taxon>
        <taxon>Metazoa</taxon>
        <taxon>Chordata</taxon>
        <taxon>Craniata</taxon>
        <taxon>Vertebrata</taxon>
        <taxon>Euteleostomi</taxon>
        <taxon>Actinopterygii</taxon>
        <taxon>Neopterygii</taxon>
        <taxon>Teleostei</taxon>
        <taxon>Neoteleostei</taxon>
        <taxon>Acanthomorphata</taxon>
        <taxon>Eupercaria</taxon>
        <taxon>Perciformes</taxon>
        <taxon>Cottioidei</taxon>
        <taxon>Cottales</taxon>
        <taxon>Liparidae</taxon>
        <taxon>Liparis</taxon>
    </lineage>
</organism>
<keyword evidence="2" id="KW-1185">Reference proteome</keyword>
<dbReference type="AlphaFoldDB" id="A0A4Z2GXZ2"/>
<evidence type="ECO:0000313" key="1">
    <source>
        <dbReference type="EMBL" id="TNN58386.1"/>
    </source>
</evidence>
<protein>
    <submittedName>
        <fullName evidence="1">Uncharacterized protein</fullName>
    </submittedName>
</protein>